<dbReference type="Gene3D" id="3.30.710.10">
    <property type="entry name" value="Potassium Channel Kv1.1, Chain A"/>
    <property type="match status" value="1"/>
</dbReference>
<sequence>MANLNDPRADQDSSTMNFQASIIKVVVGTDKYTYRVHKSYLTKPGSFFETALKKPWIKGHHRTIELPEDDPYDFHVYVQWLYTGKLFCKPLYEQEPETEERNYGLLFDLYVLGQKLLDREFQDRVVDATIAASHDTGYKESSKRLFPSDGVVDSLYRRTSKGCPMRRLLIDLSICQGGEGWMVPAQNDPDGINVEFLIDLATAFYKIQADDTIMDKLEELDEDPGCEYHHHGKDEECGSYGGKKIEAL</sequence>
<gene>
    <name evidence="2" type="ORF">BDY17DRAFT_321598</name>
</gene>
<dbReference type="PROSITE" id="PS50097">
    <property type="entry name" value="BTB"/>
    <property type="match status" value="1"/>
</dbReference>
<dbReference type="EMBL" id="MU001632">
    <property type="protein sequence ID" value="KAF2486837.1"/>
    <property type="molecule type" value="Genomic_DNA"/>
</dbReference>
<dbReference type="Proteomes" id="UP000799767">
    <property type="component" value="Unassembled WGS sequence"/>
</dbReference>
<evidence type="ECO:0000259" key="1">
    <source>
        <dbReference type="PROSITE" id="PS50097"/>
    </source>
</evidence>
<evidence type="ECO:0000313" key="3">
    <source>
        <dbReference type="Proteomes" id="UP000799767"/>
    </source>
</evidence>
<proteinExistence type="predicted"/>
<name>A0A6A6Q5Z9_9PEZI</name>
<accession>A0A6A6Q5Z9</accession>
<feature type="domain" description="BTB" evidence="1">
    <location>
        <begin position="21"/>
        <end position="90"/>
    </location>
</feature>
<evidence type="ECO:0000313" key="2">
    <source>
        <dbReference type="EMBL" id="KAF2486837.1"/>
    </source>
</evidence>
<dbReference type="PANTHER" id="PTHR47843:SF2">
    <property type="entry name" value="BTB DOMAIN-CONTAINING PROTEIN"/>
    <property type="match status" value="1"/>
</dbReference>
<dbReference type="CDD" id="cd18186">
    <property type="entry name" value="BTB_POZ_ZBTB_KLHL-like"/>
    <property type="match status" value="1"/>
</dbReference>
<dbReference type="RefSeq" id="XP_033593406.1">
    <property type="nucleotide sequence ID" value="XM_033736655.1"/>
</dbReference>
<dbReference type="SUPFAM" id="SSF54695">
    <property type="entry name" value="POZ domain"/>
    <property type="match status" value="1"/>
</dbReference>
<dbReference type="InterPro" id="IPR000210">
    <property type="entry name" value="BTB/POZ_dom"/>
</dbReference>
<keyword evidence="3" id="KW-1185">Reference proteome</keyword>
<dbReference type="GeneID" id="54477657"/>
<protein>
    <recommendedName>
        <fullName evidence="1">BTB domain-containing protein</fullName>
    </recommendedName>
</protein>
<dbReference type="OrthoDB" id="1022638at2759"/>
<dbReference type="PANTHER" id="PTHR47843">
    <property type="entry name" value="BTB DOMAIN-CONTAINING PROTEIN-RELATED"/>
    <property type="match status" value="1"/>
</dbReference>
<organism evidence="2 3">
    <name type="scientific">Neohortaea acidophila</name>
    <dbReference type="NCBI Taxonomy" id="245834"/>
    <lineage>
        <taxon>Eukaryota</taxon>
        <taxon>Fungi</taxon>
        <taxon>Dikarya</taxon>
        <taxon>Ascomycota</taxon>
        <taxon>Pezizomycotina</taxon>
        <taxon>Dothideomycetes</taxon>
        <taxon>Dothideomycetidae</taxon>
        <taxon>Mycosphaerellales</taxon>
        <taxon>Teratosphaeriaceae</taxon>
        <taxon>Neohortaea</taxon>
    </lineage>
</organism>
<reference evidence="2" key="1">
    <citation type="journal article" date="2020" name="Stud. Mycol.">
        <title>101 Dothideomycetes genomes: a test case for predicting lifestyles and emergence of pathogens.</title>
        <authorList>
            <person name="Haridas S."/>
            <person name="Albert R."/>
            <person name="Binder M."/>
            <person name="Bloem J."/>
            <person name="Labutti K."/>
            <person name="Salamov A."/>
            <person name="Andreopoulos B."/>
            <person name="Baker S."/>
            <person name="Barry K."/>
            <person name="Bills G."/>
            <person name="Bluhm B."/>
            <person name="Cannon C."/>
            <person name="Castanera R."/>
            <person name="Culley D."/>
            <person name="Daum C."/>
            <person name="Ezra D."/>
            <person name="Gonzalez J."/>
            <person name="Henrissat B."/>
            <person name="Kuo A."/>
            <person name="Liang C."/>
            <person name="Lipzen A."/>
            <person name="Lutzoni F."/>
            <person name="Magnuson J."/>
            <person name="Mondo S."/>
            <person name="Nolan M."/>
            <person name="Ohm R."/>
            <person name="Pangilinan J."/>
            <person name="Park H.-J."/>
            <person name="Ramirez L."/>
            <person name="Alfaro M."/>
            <person name="Sun H."/>
            <person name="Tritt A."/>
            <person name="Yoshinaga Y."/>
            <person name="Zwiers L.-H."/>
            <person name="Turgeon B."/>
            <person name="Goodwin S."/>
            <person name="Spatafora J."/>
            <person name="Crous P."/>
            <person name="Grigoriev I."/>
        </authorList>
    </citation>
    <scope>NUCLEOTIDE SEQUENCE</scope>
    <source>
        <strain evidence="2">CBS 113389</strain>
    </source>
</reference>
<dbReference type="AlphaFoldDB" id="A0A6A6Q5Z9"/>
<dbReference type="InterPro" id="IPR011333">
    <property type="entry name" value="SKP1/BTB/POZ_sf"/>
</dbReference>